<accession>A0A2R6AAM8</accession>
<evidence type="ECO:0000313" key="1">
    <source>
        <dbReference type="EMBL" id="PSN83470.1"/>
    </source>
</evidence>
<sequence length="222" mass="24408">MDQRRHGFGKVLCELVISVLLQKAQRESAELKLLEIVDKLDRLGLLDALDGALSDEKAIASVMGALASDEFLTLVQRWKQIISLLSSIEYNALSELLQLLKDKRVTIALKNLVSLIVLLEKRGILDVILGALEDEQTFSNLIKLVASDEFLTLVSKLPKLLKLTATLDYDSLTLLIKSLEAIARPAKPVKGALGVLRELGDKEVAQGLGKVFEVLRELGKAQ</sequence>
<organism evidence="1 2">
    <name type="scientific">Candidatus Marsarchaeota G1 archaeon OSP_D</name>
    <dbReference type="NCBI Taxonomy" id="1978155"/>
    <lineage>
        <taxon>Archaea</taxon>
        <taxon>Candidatus Marsarchaeota</taxon>
        <taxon>Candidatus Marsarchaeota group 1</taxon>
    </lineage>
</organism>
<evidence type="ECO:0008006" key="3">
    <source>
        <dbReference type="Google" id="ProtNLM"/>
    </source>
</evidence>
<evidence type="ECO:0000313" key="2">
    <source>
        <dbReference type="Proteomes" id="UP000240880"/>
    </source>
</evidence>
<dbReference type="Proteomes" id="UP000240880">
    <property type="component" value="Unassembled WGS sequence"/>
</dbReference>
<proteinExistence type="predicted"/>
<dbReference type="EMBL" id="NEXC01000023">
    <property type="protein sequence ID" value="PSN83470.1"/>
    <property type="molecule type" value="Genomic_DNA"/>
</dbReference>
<name>A0A2R6AAM8_9ARCH</name>
<dbReference type="PANTHER" id="PTHR38433:SF1">
    <property type="entry name" value="DUF1641 DOMAIN-CONTAINING PROTEIN"/>
    <property type="match status" value="1"/>
</dbReference>
<dbReference type="AlphaFoldDB" id="A0A2R6AAM8"/>
<dbReference type="Pfam" id="PF07849">
    <property type="entry name" value="DUF1641"/>
    <property type="match status" value="1"/>
</dbReference>
<comment type="caution">
    <text evidence="1">The sequence shown here is derived from an EMBL/GenBank/DDBJ whole genome shotgun (WGS) entry which is preliminary data.</text>
</comment>
<reference evidence="1 2" key="1">
    <citation type="submission" date="2017-04" db="EMBL/GenBank/DDBJ databases">
        <title>Novel microbial lineages endemic to geothermal iron-oxide mats fill important gaps in the evolutionary history of Archaea.</title>
        <authorList>
            <person name="Jay Z.J."/>
            <person name="Beam J.P."/>
            <person name="Dlakic M."/>
            <person name="Rusch D.B."/>
            <person name="Kozubal M.A."/>
            <person name="Inskeep W.P."/>
        </authorList>
    </citation>
    <scope>NUCLEOTIDE SEQUENCE [LARGE SCALE GENOMIC DNA]</scope>
    <source>
        <strain evidence="1">OSP_D</strain>
    </source>
</reference>
<dbReference type="InterPro" id="IPR012440">
    <property type="entry name" value="DUF1641"/>
</dbReference>
<dbReference type="PANTHER" id="PTHR38433">
    <property type="match status" value="1"/>
</dbReference>
<protein>
    <recommendedName>
        <fullName evidence="3">DUF1641 domain-containing protein</fullName>
    </recommendedName>
</protein>
<gene>
    <name evidence="1" type="ORF">B9Q01_04640</name>
</gene>